<dbReference type="InterPro" id="IPR035940">
    <property type="entry name" value="CAP_sf"/>
</dbReference>
<evidence type="ECO:0000313" key="4">
    <source>
        <dbReference type="Proteomes" id="UP000184522"/>
    </source>
</evidence>
<dbReference type="STRING" id="1089305.SAMN05444148_2188"/>
<accession>A0A1M5TKJ8</accession>
<dbReference type="OrthoDB" id="982527at2"/>
<organism evidence="3 4">
    <name type="scientific">Winogradskyella jejuensis</name>
    <dbReference type="NCBI Taxonomy" id="1089305"/>
    <lineage>
        <taxon>Bacteria</taxon>
        <taxon>Pseudomonadati</taxon>
        <taxon>Bacteroidota</taxon>
        <taxon>Flavobacteriia</taxon>
        <taxon>Flavobacteriales</taxon>
        <taxon>Flavobacteriaceae</taxon>
        <taxon>Winogradskyella</taxon>
    </lineage>
</organism>
<dbReference type="SUPFAM" id="SSF55797">
    <property type="entry name" value="PR-1-like"/>
    <property type="match status" value="1"/>
</dbReference>
<dbReference type="Pfam" id="PF00188">
    <property type="entry name" value="CAP"/>
    <property type="match status" value="1"/>
</dbReference>
<dbReference type="EMBL" id="FQWS01000002">
    <property type="protein sequence ID" value="SHH50873.1"/>
    <property type="molecule type" value="Genomic_DNA"/>
</dbReference>
<proteinExistence type="predicted"/>
<sequence length="165" mass="18575">MKVSTLMPVLAICALLSFTSCSTESVNEEEVFTVDIATAPQAKPLEIEVLELINNHRINSGLNALSNNNTVKAVAFTHSDYMRQSNDVSHHNFYVRKQSLEENENAQIVSENVAYGYTNAESLVNAWLNSPSHRNNIEGNFTHFDISAEQDEDGGWYYTNIFIKR</sequence>
<reference evidence="4" key="1">
    <citation type="submission" date="2016-11" db="EMBL/GenBank/DDBJ databases">
        <authorList>
            <person name="Varghese N."/>
            <person name="Submissions S."/>
        </authorList>
    </citation>
    <scope>NUCLEOTIDE SEQUENCE [LARGE SCALE GENOMIC DNA]</scope>
    <source>
        <strain evidence="4">DSM 25330</strain>
    </source>
</reference>
<evidence type="ECO:0000256" key="1">
    <source>
        <dbReference type="SAM" id="SignalP"/>
    </source>
</evidence>
<feature type="domain" description="SCP" evidence="2">
    <location>
        <begin position="50"/>
        <end position="155"/>
    </location>
</feature>
<dbReference type="InterPro" id="IPR014044">
    <property type="entry name" value="CAP_dom"/>
</dbReference>
<feature type="signal peptide" evidence="1">
    <location>
        <begin position="1"/>
        <end position="22"/>
    </location>
</feature>
<protein>
    <submittedName>
        <fullName evidence="3">Cysteine-rich secretory protein family protein</fullName>
    </submittedName>
</protein>
<dbReference type="PANTHER" id="PTHR31157">
    <property type="entry name" value="SCP DOMAIN-CONTAINING PROTEIN"/>
    <property type="match status" value="1"/>
</dbReference>
<evidence type="ECO:0000313" key="3">
    <source>
        <dbReference type="EMBL" id="SHH50873.1"/>
    </source>
</evidence>
<dbReference type="PANTHER" id="PTHR31157:SF1">
    <property type="entry name" value="SCP DOMAIN-CONTAINING PROTEIN"/>
    <property type="match status" value="1"/>
</dbReference>
<keyword evidence="1" id="KW-0732">Signal</keyword>
<dbReference type="RefSeq" id="WP_073086351.1">
    <property type="nucleotide sequence ID" value="NZ_FQWS01000002.1"/>
</dbReference>
<feature type="chain" id="PRO_5009913976" evidence="1">
    <location>
        <begin position="23"/>
        <end position="165"/>
    </location>
</feature>
<dbReference type="CDD" id="cd05379">
    <property type="entry name" value="CAP_bacterial"/>
    <property type="match status" value="1"/>
</dbReference>
<name>A0A1M5TKJ8_9FLAO</name>
<dbReference type="AlphaFoldDB" id="A0A1M5TKJ8"/>
<dbReference type="Proteomes" id="UP000184522">
    <property type="component" value="Unassembled WGS sequence"/>
</dbReference>
<dbReference type="PROSITE" id="PS51257">
    <property type="entry name" value="PROKAR_LIPOPROTEIN"/>
    <property type="match status" value="1"/>
</dbReference>
<evidence type="ECO:0000259" key="2">
    <source>
        <dbReference type="Pfam" id="PF00188"/>
    </source>
</evidence>
<dbReference type="Gene3D" id="3.40.33.10">
    <property type="entry name" value="CAP"/>
    <property type="match status" value="1"/>
</dbReference>
<keyword evidence="4" id="KW-1185">Reference proteome</keyword>
<gene>
    <name evidence="3" type="ORF">SAMN05444148_2188</name>
</gene>